<comment type="function">
    <text evidence="1">Accessory subunit of the mitochondrial membrane respiratory chain NADH dehydrogenase (Complex I), that is believed not to be involved in catalysis. Complex I functions in the transfer of electrons from NADH to the respiratory chain. The immediate electron acceptor for the enzyme is believed to be ubiquinone.</text>
</comment>
<comment type="subcellular location">
    <subcellularLocation>
        <location evidence="3">Mitochondrion inner membrane</location>
        <topology evidence="3">Peripheral membrane protein</topology>
    </subcellularLocation>
    <subcellularLocation>
        <location evidence="2">Mitochondrion intermembrane space</location>
    </subcellularLocation>
</comment>
<dbReference type="PANTHER" id="PTHR20900">
    <property type="entry name" value="NADH:UBIQUINONE OXIDOREDUCTASE B18-LIKE SUBUNIT"/>
    <property type="match status" value="1"/>
</dbReference>
<keyword evidence="6" id="KW-0813">Transport</keyword>
<evidence type="ECO:0000256" key="10">
    <source>
        <dbReference type="ARBA" id="ARBA00023128"/>
    </source>
</evidence>
<dbReference type="Pfam" id="PF05676">
    <property type="entry name" value="NDUF_B7"/>
    <property type="match status" value="1"/>
</dbReference>
<dbReference type="PANTHER" id="PTHR20900:SF0">
    <property type="entry name" value="NADH DEHYDROGENASE [UBIQUINONE] 1 BETA SUBCOMPLEX SUBUNIT 7"/>
    <property type="match status" value="1"/>
</dbReference>
<dbReference type="AlphaFoldDB" id="A0AAN9A2Z5"/>
<comment type="caution">
    <text evidence="13">The sequence shown here is derived from an EMBL/GenBank/DDBJ whole genome shotgun (WGS) entry which is preliminary data.</text>
</comment>
<keyword evidence="11" id="KW-0472">Membrane</keyword>
<name>A0AAN9A2Z5_HALRR</name>
<keyword evidence="14" id="KW-1185">Reference proteome</keyword>
<keyword evidence="8" id="KW-0999">Mitochondrion inner membrane</keyword>
<dbReference type="EMBL" id="JAXCGZ010015346">
    <property type="protein sequence ID" value="KAK7070480.1"/>
    <property type="molecule type" value="Genomic_DNA"/>
</dbReference>
<evidence type="ECO:0000256" key="4">
    <source>
        <dbReference type="ARBA" id="ARBA00008006"/>
    </source>
</evidence>
<evidence type="ECO:0000256" key="9">
    <source>
        <dbReference type="ARBA" id="ARBA00022982"/>
    </source>
</evidence>
<evidence type="ECO:0000256" key="2">
    <source>
        <dbReference type="ARBA" id="ARBA00004569"/>
    </source>
</evidence>
<comment type="similarity">
    <text evidence="4">Belongs to the complex I NDUFB7 subunit family.</text>
</comment>
<proteinExistence type="inferred from homology"/>
<dbReference type="PROSITE" id="PS51808">
    <property type="entry name" value="CHCH"/>
    <property type="match status" value="1"/>
</dbReference>
<organism evidence="13 14">
    <name type="scientific">Halocaridina rubra</name>
    <name type="common">Hawaiian red shrimp</name>
    <dbReference type="NCBI Taxonomy" id="373956"/>
    <lineage>
        <taxon>Eukaryota</taxon>
        <taxon>Metazoa</taxon>
        <taxon>Ecdysozoa</taxon>
        <taxon>Arthropoda</taxon>
        <taxon>Crustacea</taxon>
        <taxon>Multicrustacea</taxon>
        <taxon>Malacostraca</taxon>
        <taxon>Eumalacostraca</taxon>
        <taxon>Eucarida</taxon>
        <taxon>Decapoda</taxon>
        <taxon>Pleocyemata</taxon>
        <taxon>Caridea</taxon>
        <taxon>Atyoidea</taxon>
        <taxon>Atyidae</taxon>
        <taxon>Halocaridina</taxon>
    </lineage>
</organism>
<evidence type="ECO:0000313" key="14">
    <source>
        <dbReference type="Proteomes" id="UP001381693"/>
    </source>
</evidence>
<accession>A0AAN9A2Z5</accession>
<keyword evidence="10" id="KW-0496">Mitochondrion</keyword>
<feature type="non-terminal residue" evidence="13">
    <location>
        <position position="1"/>
    </location>
</feature>
<dbReference type="GO" id="GO:0005743">
    <property type="term" value="C:mitochondrial inner membrane"/>
    <property type="evidence" value="ECO:0007669"/>
    <property type="project" value="UniProtKB-SubCell"/>
</dbReference>
<dbReference type="GO" id="GO:0005758">
    <property type="term" value="C:mitochondrial intermembrane space"/>
    <property type="evidence" value="ECO:0007669"/>
    <property type="project" value="UniProtKB-SubCell"/>
</dbReference>
<evidence type="ECO:0000256" key="3">
    <source>
        <dbReference type="ARBA" id="ARBA00004637"/>
    </source>
</evidence>
<dbReference type="InterPro" id="IPR008698">
    <property type="entry name" value="NDUB7"/>
</dbReference>
<keyword evidence="9" id="KW-0249">Electron transport</keyword>
<evidence type="ECO:0000313" key="13">
    <source>
        <dbReference type="EMBL" id="KAK7070480.1"/>
    </source>
</evidence>
<keyword evidence="7" id="KW-0679">Respiratory chain</keyword>
<protein>
    <recommendedName>
        <fullName evidence="5">NADH dehydrogenase [ubiquinone] 1 beta subcomplex subunit 7</fullName>
    </recommendedName>
</protein>
<dbReference type="Proteomes" id="UP001381693">
    <property type="component" value="Unassembled WGS sequence"/>
</dbReference>
<sequence length="56" mass="6794">MIATKEEMESAKLPLEDRDYCAHYLIKHMTCRKEVFPLVYKCAHEKHEFLNCQYEE</sequence>
<evidence type="ECO:0000256" key="7">
    <source>
        <dbReference type="ARBA" id="ARBA00022660"/>
    </source>
</evidence>
<keyword evidence="12" id="KW-1015">Disulfide bond</keyword>
<evidence type="ECO:0000256" key="1">
    <source>
        <dbReference type="ARBA" id="ARBA00003195"/>
    </source>
</evidence>
<evidence type="ECO:0000256" key="6">
    <source>
        <dbReference type="ARBA" id="ARBA00022448"/>
    </source>
</evidence>
<reference evidence="13 14" key="1">
    <citation type="submission" date="2023-11" db="EMBL/GenBank/DDBJ databases">
        <title>Halocaridina rubra genome assembly.</title>
        <authorList>
            <person name="Smith C."/>
        </authorList>
    </citation>
    <scope>NUCLEOTIDE SEQUENCE [LARGE SCALE GENOMIC DNA]</scope>
    <source>
        <strain evidence="13">EP-1</strain>
        <tissue evidence="13">Whole</tissue>
    </source>
</reference>
<evidence type="ECO:0000256" key="5">
    <source>
        <dbReference type="ARBA" id="ARBA00018677"/>
    </source>
</evidence>
<gene>
    <name evidence="13" type="primary">NDUFB7</name>
    <name evidence="13" type="ORF">SK128_017082</name>
</gene>
<evidence type="ECO:0000256" key="8">
    <source>
        <dbReference type="ARBA" id="ARBA00022792"/>
    </source>
</evidence>
<evidence type="ECO:0000256" key="12">
    <source>
        <dbReference type="ARBA" id="ARBA00023157"/>
    </source>
</evidence>
<evidence type="ECO:0000256" key="11">
    <source>
        <dbReference type="ARBA" id="ARBA00023136"/>
    </source>
</evidence>